<dbReference type="SUPFAM" id="SSF52172">
    <property type="entry name" value="CheY-like"/>
    <property type="match status" value="1"/>
</dbReference>
<organism evidence="3 4">
    <name type="scientific">Breoghania corrubedonensis</name>
    <dbReference type="NCBI Taxonomy" id="665038"/>
    <lineage>
        <taxon>Bacteria</taxon>
        <taxon>Pseudomonadati</taxon>
        <taxon>Pseudomonadota</taxon>
        <taxon>Alphaproteobacteria</taxon>
        <taxon>Hyphomicrobiales</taxon>
        <taxon>Stappiaceae</taxon>
        <taxon>Breoghania</taxon>
    </lineage>
</organism>
<dbReference type="InterPro" id="IPR011006">
    <property type="entry name" value="CheY-like_superfamily"/>
</dbReference>
<dbReference type="InterPro" id="IPR001789">
    <property type="entry name" value="Sig_transdc_resp-reg_receiver"/>
</dbReference>
<dbReference type="Gene3D" id="3.40.50.2300">
    <property type="match status" value="1"/>
</dbReference>
<accession>A0A2T5VEV0</accession>
<dbReference type="EMBL" id="QAYG01000001">
    <property type="protein sequence ID" value="PTW62289.1"/>
    <property type="molecule type" value="Genomic_DNA"/>
</dbReference>
<feature type="modified residue" description="4-aspartylphosphate" evidence="1">
    <location>
        <position position="73"/>
    </location>
</feature>
<proteinExistence type="predicted"/>
<dbReference type="InterPro" id="IPR052893">
    <property type="entry name" value="TCS_response_regulator"/>
</dbReference>
<dbReference type="PANTHER" id="PTHR44520">
    <property type="entry name" value="RESPONSE REGULATOR RCP1-RELATED"/>
    <property type="match status" value="1"/>
</dbReference>
<dbReference type="OrthoDB" id="9786548at2"/>
<dbReference type="PANTHER" id="PTHR44520:SF2">
    <property type="entry name" value="RESPONSE REGULATOR RCP1"/>
    <property type="match status" value="1"/>
</dbReference>
<dbReference type="PROSITE" id="PS50110">
    <property type="entry name" value="RESPONSE_REGULATORY"/>
    <property type="match status" value="1"/>
</dbReference>
<sequence length="143" mass="15856">MLPKSREAMYQNRVMVVDDDEDDIYLMKKALARLQESARVNLDLTFVLSGSDALGEIDRGLQDNTLPDKIFLDLNMPGVNGLDVLHHCMVQEILDKVDVVVITTASDPDTRRAALASGARSVCVKPNSLQEMSELISRLLDVN</sequence>
<protein>
    <submittedName>
        <fullName evidence="3">Response regulator receiver domain-containing protein</fullName>
    </submittedName>
</protein>
<comment type="caution">
    <text evidence="3">The sequence shown here is derived from an EMBL/GenBank/DDBJ whole genome shotgun (WGS) entry which is preliminary data.</text>
</comment>
<dbReference type="Proteomes" id="UP000244081">
    <property type="component" value="Unassembled WGS sequence"/>
</dbReference>
<evidence type="ECO:0000313" key="3">
    <source>
        <dbReference type="EMBL" id="PTW62289.1"/>
    </source>
</evidence>
<keyword evidence="1" id="KW-0597">Phosphoprotein</keyword>
<evidence type="ECO:0000313" key="4">
    <source>
        <dbReference type="Proteomes" id="UP000244081"/>
    </source>
</evidence>
<keyword evidence="4" id="KW-1185">Reference proteome</keyword>
<dbReference type="Pfam" id="PF00072">
    <property type="entry name" value="Response_reg"/>
    <property type="match status" value="1"/>
</dbReference>
<evidence type="ECO:0000259" key="2">
    <source>
        <dbReference type="PROSITE" id="PS50110"/>
    </source>
</evidence>
<name>A0A2T5VEV0_9HYPH</name>
<feature type="domain" description="Response regulatory" evidence="2">
    <location>
        <begin position="13"/>
        <end position="140"/>
    </location>
</feature>
<dbReference type="GO" id="GO:0000160">
    <property type="term" value="P:phosphorelay signal transduction system"/>
    <property type="evidence" value="ECO:0007669"/>
    <property type="project" value="InterPro"/>
</dbReference>
<evidence type="ECO:0000256" key="1">
    <source>
        <dbReference type="PROSITE-ProRule" id="PRU00169"/>
    </source>
</evidence>
<dbReference type="AlphaFoldDB" id="A0A2T5VEV0"/>
<reference evidence="3 4" key="1">
    <citation type="submission" date="2018-04" db="EMBL/GenBank/DDBJ databases">
        <title>Genomic Encyclopedia of Archaeal and Bacterial Type Strains, Phase II (KMG-II): from individual species to whole genera.</title>
        <authorList>
            <person name="Goeker M."/>
        </authorList>
    </citation>
    <scope>NUCLEOTIDE SEQUENCE [LARGE SCALE GENOMIC DNA]</scope>
    <source>
        <strain evidence="3 4">DSM 23382</strain>
    </source>
</reference>
<dbReference type="SMART" id="SM00448">
    <property type="entry name" value="REC"/>
    <property type="match status" value="1"/>
</dbReference>
<gene>
    <name evidence="3" type="ORF">C8N35_101329</name>
</gene>